<dbReference type="InterPro" id="IPR042042">
    <property type="entry name" value="Tip20p_domB"/>
</dbReference>
<dbReference type="GO" id="GO:0060628">
    <property type="term" value="P:regulation of ER to Golgi vesicle-mediated transport"/>
    <property type="evidence" value="ECO:0007669"/>
    <property type="project" value="TreeGrafter"/>
</dbReference>
<evidence type="ECO:0008006" key="3">
    <source>
        <dbReference type="Google" id="ProtNLM"/>
    </source>
</evidence>
<dbReference type="GO" id="GO:0006890">
    <property type="term" value="P:retrograde vesicle-mediated transport, Golgi to endoplasmic reticulum"/>
    <property type="evidence" value="ECO:0007669"/>
    <property type="project" value="InterPro"/>
</dbReference>
<evidence type="ECO:0000313" key="2">
    <source>
        <dbReference type="Proteomes" id="UP000664534"/>
    </source>
</evidence>
<reference evidence="1" key="1">
    <citation type="submission" date="2021-03" db="EMBL/GenBank/DDBJ databases">
        <authorList>
            <person name="Tagirdzhanova G."/>
        </authorList>
    </citation>
    <scope>NUCLEOTIDE SEQUENCE</scope>
</reference>
<gene>
    <name evidence="1" type="ORF">IMSHALPRED_006256</name>
</gene>
<dbReference type="GO" id="GO:0006888">
    <property type="term" value="P:endoplasmic reticulum to Golgi vesicle-mediated transport"/>
    <property type="evidence" value="ECO:0007669"/>
    <property type="project" value="InterPro"/>
</dbReference>
<dbReference type="PANTHER" id="PTHR13520">
    <property type="entry name" value="RAD50-INTERACTING PROTEIN 1 RINT-1"/>
    <property type="match status" value="1"/>
</dbReference>
<dbReference type="GO" id="GO:0070939">
    <property type="term" value="C:Dsl1/NZR complex"/>
    <property type="evidence" value="ECO:0007669"/>
    <property type="project" value="InterPro"/>
</dbReference>
<proteinExistence type="predicted"/>
<dbReference type="InterPro" id="IPR007528">
    <property type="entry name" value="RINT1_Tip20"/>
</dbReference>
<dbReference type="AlphaFoldDB" id="A0A8H3FEQ9"/>
<keyword evidence="2" id="KW-1185">Reference proteome</keyword>
<dbReference type="EMBL" id="CAJPDT010000037">
    <property type="protein sequence ID" value="CAF9924671.1"/>
    <property type="molecule type" value="Genomic_DNA"/>
</dbReference>
<dbReference type="Gene3D" id="1.20.58.1420">
    <property type="entry name" value="Dsl1p vesicle tethering complex, Tip20p subunit, domain B"/>
    <property type="match status" value="1"/>
</dbReference>
<sequence>MAEVSYRTNASRFADEERDVRVEDYLNDKLQNTTDLANIDSLLEDVKAQQVLLYQQLQEAKTTLDENTKASVAHANHLHQRARQFKSQQNDTDRRLMIVTQSETSDDAVRKFDSSMESLRKLDMAQAYMELLTEVENLSTEARRNFKKAPQDALQPYLRLQNLVNALKDAQPAAEDAAPHLIDHVDRTARTLWNQMKDAFASEFEATLKKMQWPGKDVTLDGQLEREWTDGVKKLLELQEPELKARDSQTADSTKGEEPLVLLPLEVMAKPLELRFKYHFEGDRPTNKLDKPEYFLSHVIGLLNTYDEFFATYLQPVLREHFRKSNLALMSIYIDSTSALITALLPMLRRKIFSLIPQVSQQPQLLSHLIHELMSFDVSLRDEWNYDGGNAIEGWKGLTWEVLVKKDWFGRWLEVEKNFALSRYQNIIDTPESGEIDYDSVDPGATKPTYAAIRVNDLLETITDRYKPLKSFSQKLRFLIDIQITIFDRFHTRFHDSLEAYLARTSSIARTVQGVSRETQAELQGIGGLERLCRIYGSAEYLEKKMRDWSDDVFFLDLWDELQDRARRSTGKNLAGPMSVEDVAERTSSTVGSEEDSGALFDETAGAYRRLRVRTEGIIHDMLIYSLRESLRPYGRINPWSSLAAENNSTLSLTAELDATVQQLNDYLSFLSKVLAQAPLRRIVRQVELAIQAFLWDHVLMRYTFSASGIAQFQRDVEVIWETMDRWLGEGHGEIGMRKLKEGLVLLGLPVNSEEGDEKEDEDVGLGLWEVEQRIFLNNESGREVLDELGLEVLNESEARHVLERRIELGH</sequence>
<protein>
    <recommendedName>
        <fullName evidence="3">RINT1-like protein</fullName>
    </recommendedName>
</protein>
<dbReference type="OrthoDB" id="2189254at2759"/>
<dbReference type="Proteomes" id="UP000664534">
    <property type="component" value="Unassembled WGS sequence"/>
</dbReference>
<evidence type="ECO:0000313" key="1">
    <source>
        <dbReference type="EMBL" id="CAF9924671.1"/>
    </source>
</evidence>
<comment type="caution">
    <text evidence="1">The sequence shown here is derived from an EMBL/GenBank/DDBJ whole genome shotgun (WGS) entry which is preliminary data.</text>
</comment>
<dbReference type="Gene3D" id="1.20.58.670">
    <property type="entry name" value="Dsl1p vesicle tethering complex, Tip20p subunit, domain D"/>
    <property type="match status" value="1"/>
</dbReference>
<dbReference type="InterPro" id="IPR042044">
    <property type="entry name" value="EXOC6PINT-1/Sec15/Tip20_C_dom2"/>
</dbReference>
<dbReference type="PROSITE" id="PS51386">
    <property type="entry name" value="RINT1_TIP20"/>
    <property type="match status" value="1"/>
</dbReference>
<dbReference type="PANTHER" id="PTHR13520:SF0">
    <property type="entry name" value="RAD50-INTERACTING PROTEIN 1"/>
    <property type="match status" value="1"/>
</dbReference>
<dbReference type="Pfam" id="PF04437">
    <property type="entry name" value="RINT1_TIP1"/>
    <property type="match status" value="1"/>
</dbReference>
<organism evidence="1 2">
    <name type="scientific">Imshaugia aleurites</name>
    <dbReference type="NCBI Taxonomy" id="172621"/>
    <lineage>
        <taxon>Eukaryota</taxon>
        <taxon>Fungi</taxon>
        <taxon>Dikarya</taxon>
        <taxon>Ascomycota</taxon>
        <taxon>Pezizomycotina</taxon>
        <taxon>Lecanoromycetes</taxon>
        <taxon>OSLEUM clade</taxon>
        <taxon>Lecanoromycetidae</taxon>
        <taxon>Lecanorales</taxon>
        <taxon>Lecanorineae</taxon>
        <taxon>Parmeliaceae</taxon>
        <taxon>Imshaugia</taxon>
    </lineage>
</organism>
<name>A0A8H3FEQ9_9LECA</name>
<accession>A0A8H3FEQ9</accession>